<feature type="region of interest" description="Disordered" evidence="7">
    <location>
        <begin position="716"/>
        <end position="744"/>
    </location>
</feature>
<feature type="compositionally biased region" description="Basic and acidic residues" evidence="7">
    <location>
        <begin position="1041"/>
        <end position="1051"/>
    </location>
</feature>
<keyword evidence="4" id="KW-0808">Transferase</keyword>
<dbReference type="CDD" id="cd17546">
    <property type="entry name" value="REC_hyHK_CKI1_RcsC-like"/>
    <property type="match status" value="1"/>
</dbReference>
<dbReference type="InterPro" id="IPR029016">
    <property type="entry name" value="GAF-like_dom_sf"/>
</dbReference>
<dbReference type="InterPro" id="IPR011006">
    <property type="entry name" value="CheY-like_superfamily"/>
</dbReference>
<dbReference type="InterPro" id="IPR005467">
    <property type="entry name" value="His_kinase_dom"/>
</dbReference>
<name>A0A4U0VFK1_9PEZI</name>
<dbReference type="InterPro" id="IPR003661">
    <property type="entry name" value="HisK_dim/P_dom"/>
</dbReference>
<dbReference type="SMART" id="SM00388">
    <property type="entry name" value="HisKA"/>
    <property type="match status" value="1"/>
</dbReference>
<dbReference type="SUPFAM" id="SSF55781">
    <property type="entry name" value="GAF domain-like"/>
    <property type="match status" value="1"/>
</dbReference>
<keyword evidence="3 6" id="KW-0597">Phosphoprotein</keyword>
<dbReference type="STRING" id="329885.A0A4U0VFK1"/>
<dbReference type="SUPFAM" id="SSF47384">
    <property type="entry name" value="Homodimeric domain of signal transducing histidine kinase"/>
    <property type="match status" value="1"/>
</dbReference>
<evidence type="ECO:0000256" key="5">
    <source>
        <dbReference type="ARBA" id="ARBA00022777"/>
    </source>
</evidence>
<reference evidence="10 11" key="1">
    <citation type="submission" date="2017-03" db="EMBL/GenBank/DDBJ databases">
        <title>Genomes of endolithic fungi from Antarctica.</title>
        <authorList>
            <person name="Coleine C."/>
            <person name="Masonjones S."/>
            <person name="Stajich J.E."/>
        </authorList>
    </citation>
    <scope>NUCLEOTIDE SEQUENCE [LARGE SCALE GENOMIC DNA]</scope>
    <source>
        <strain evidence="10 11">CCFEE 5311</strain>
    </source>
</reference>
<feature type="compositionally biased region" description="Basic and acidic residues" evidence="7">
    <location>
        <begin position="249"/>
        <end position="262"/>
    </location>
</feature>
<proteinExistence type="predicted"/>
<dbReference type="InterPro" id="IPR001789">
    <property type="entry name" value="Sig_transdc_resp-reg_receiver"/>
</dbReference>
<dbReference type="SMART" id="SM00448">
    <property type="entry name" value="REC"/>
    <property type="match status" value="1"/>
</dbReference>
<dbReference type="SMART" id="SM00387">
    <property type="entry name" value="HATPase_c"/>
    <property type="match status" value="1"/>
</dbReference>
<protein>
    <recommendedName>
        <fullName evidence="2">histidine kinase</fullName>
        <ecNumber evidence="2">2.7.13.3</ecNumber>
    </recommendedName>
</protein>
<dbReference type="PANTHER" id="PTHR43047:SF72">
    <property type="entry name" value="OSMOSENSING HISTIDINE PROTEIN KINASE SLN1"/>
    <property type="match status" value="1"/>
</dbReference>
<dbReference type="InterPro" id="IPR036890">
    <property type="entry name" value="HATPase_C_sf"/>
</dbReference>
<evidence type="ECO:0000256" key="1">
    <source>
        <dbReference type="ARBA" id="ARBA00000085"/>
    </source>
</evidence>
<comment type="caution">
    <text evidence="10">The sequence shown here is derived from an EMBL/GenBank/DDBJ whole genome shotgun (WGS) entry which is preliminary data.</text>
</comment>
<dbReference type="FunFam" id="1.10.287.130:FF:000023">
    <property type="entry name" value="Sensor histidine kinase/response regulator, putative"/>
    <property type="match status" value="1"/>
</dbReference>
<feature type="compositionally biased region" description="Polar residues" evidence="7">
    <location>
        <begin position="380"/>
        <end position="392"/>
    </location>
</feature>
<evidence type="ECO:0000313" key="11">
    <source>
        <dbReference type="Proteomes" id="UP000310066"/>
    </source>
</evidence>
<evidence type="ECO:0000313" key="10">
    <source>
        <dbReference type="EMBL" id="TKA47482.1"/>
    </source>
</evidence>
<dbReference type="SUPFAM" id="SSF55874">
    <property type="entry name" value="ATPase domain of HSP90 chaperone/DNA topoisomerase II/histidine kinase"/>
    <property type="match status" value="1"/>
</dbReference>
<feature type="compositionally biased region" description="Polar residues" evidence="7">
    <location>
        <begin position="1067"/>
        <end position="1088"/>
    </location>
</feature>
<dbReference type="PROSITE" id="PS50110">
    <property type="entry name" value="RESPONSE_REGULATORY"/>
    <property type="match status" value="1"/>
</dbReference>
<dbReference type="InterPro" id="IPR003594">
    <property type="entry name" value="HATPase_dom"/>
</dbReference>
<dbReference type="Pfam" id="PF02518">
    <property type="entry name" value="HATPase_c"/>
    <property type="match status" value="1"/>
</dbReference>
<evidence type="ECO:0000256" key="4">
    <source>
        <dbReference type="ARBA" id="ARBA00022679"/>
    </source>
</evidence>
<feature type="modified residue" description="4-aspartylphosphate" evidence="6">
    <location>
        <position position="1221"/>
    </location>
</feature>
<dbReference type="OrthoDB" id="303614at2759"/>
<dbReference type="Proteomes" id="UP000310066">
    <property type="component" value="Unassembled WGS sequence"/>
</dbReference>
<dbReference type="PRINTS" id="PR00344">
    <property type="entry name" value="BCTRLSENSOR"/>
</dbReference>
<evidence type="ECO:0000256" key="7">
    <source>
        <dbReference type="SAM" id="MobiDB-lite"/>
    </source>
</evidence>
<feature type="region of interest" description="Disordered" evidence="7">
    <location>
        <begin position="380"/>
        <end position="411"/>
    </location>
</feature>
<evidence type="ECO:0000259" key="8">
    <source>
        <dbReference type="PROSITE" id="PS50109"/>
    </source>
</evidence>
<dbReference type="SUPFAM" id="SSF52172">
    <property type="entry name" value="CheY-like"/>
    <property type="match status" value="1"/>
</dbReference>
<dbReference type="Gene3D" id="3.30.565.10">
    <property type="entry name" value="Histidine kinase-like ATPase, C-terminal domain"/>
    <property type="match status" value="1"/>
</dbReference>
<comment type="catalytic activity">
    <reaction evidence="1">
        <text>ATP + protein L-histidine = ADP + protein N-phospho-L-histidine.</text>
        <dbReference type="EC" id="2.7.13.3"/>
    </reaction>
</comment>
<dbReference type="CDD" id="cd00082">
    <property type="entry name" value="HisKA"/>
    <property type="match status" value="1"/>
</dbReference>
<sequence length="1290" mass="139081">MDESTSKPSSQERKAWLQEREVHRFYQAWLSAHGSSHSVAHSVESIAQAKLHGVGYKAHVSRDKALSAFAQLAAFRLRVKRAIISLIDANNQYILAEGAGGASITSADDLWLGTTVLKRCDAVCEQCLDSIATGKNDDGQSYACPGLIVKDCLLDEKFITRPYVRAEAGVRFYAGVPIVSRSGIMLGAYAVFDDKPRNGLTADELRFLQETAGAVMEHLEWARDRVDKIKGGRIVRGMASFIEGCTSLEGRHDDMSDVDRTVGDQTSTRTNRTDSPSRTPRRPDLRQARGTRASSASPSRSANSPARSANGSSPPKPRVISPPTPEKPRKAESASAMFARAVKILRESTLADGAAIFGATAGGTSTESSNATTSAFNHANPQFTPSTTSDQPSIGAEVRGGDSNSSELSVGHAGRPCKVLAYALSDDRARSEIESGSTLSLETLERYFVLFPKGKVFYFTEKGTGLSSGDETEGGVGEEDVAPSVATGARNTKQARRRSREMDHLELLRKIPGARNVVFVPLYDVMEERLMAGCFLWTSITGQSTFWYPFAPWQLVLMNLDDDLSYLRAFGNSIMSEVGRLSVQKNEAAKTTFIASMSHELRSPLHGILGAAEFLVDTATDSYQAGLITSIATCGKTLLDTLNHVLDYSKINKLGRTQMRRNDKQNKGVKLHSDANMDSINMTAEVDLGVLVEEVVEAVTAGHAFAKLQHGSILSTTNRGNGSTGTGRQIMSVNSLSGSESSAQESSAGSVSVLLDIEPKRSWLVRTQAGALRRIIMNLLGNSLKYTSSGFVAVSLRASEGSEDASKIHALVRVVDSGKGMADDYLRDRLFVPFSQEDTFQPGTGLGLSIVKQIVDSLGGTINVQSDEGVGTEVEVSLCLNAADQAASDLALDDITRVLAPKVQGLHMVLLDPWAGRPDTERTARLQKTLREVCERWFGMRVSKSTLVGEHDADFYLYSEPPPIEALVEALRTGGLKAATGKKIPLILVCLNAANAIAVSRDSSKRLVEAGAVVEVIPQPCGPRKLARALGLCLKKVHEVTETSREAREGELGSVLNSAEGVAPSRRTANASESAQLSDPKRSGSTPPSWRREHKTANESVPLSSAVAFPSPPPSEPKDPGGEKQLRTPSKRPEEAIEKGGNSTGGGEPDPNAPLRILVVDDNNINLHLLTTFMKRNGYDYSAAENGLLAVQNYRENCAALSNTPSNGAPPRTPIDYVLMDINMPIMNSVEATKRIREIEREFKLEPAGIIALTGLGSTEAKREAEAAGVDVFMPKPVKFGELKKLLVKR</sequence>
<dbReference type="InterPro" id="IPR004358">
    <property type="entry name" value="Sig_transdc_His_kin-like_C"/>
</dbReference>
<dbReference type="InterPro" id="IPR036097">
    <property type="entry name" value="HisK_dim/P_sf"/>
</dbReference>
<dbReference type="GO" id="GO:0005886">
    <property type="term" value="C:plasma membrane"/>
    <property type="evidence" value="ECO:0007669"/>
    <property type="project" value="TreeGrafter"/>
</dbReference>
<feature type="compositionally biased region" description="Basic and acidic residues" evidence="7">
    <location>
        <begin position="1116"/>
        <end position="1138"/>
    </location>
</feature>
<feature type="compositionally biased region" description="Low complexity" evidence="7">
    <location>
        <begin position="266"/>
        <end position="278"/>
    </location>
</feature>
<feature type="region of interest" description="Disordered" evidence="7">
    <location>
        <begin position="249"/>
        <end position="334"/>
    </location>
</feature>
<dbReference type="InterPro" id="IPR003018">
    <property type="entry name" value="GAF"/>
</dbReference>
<keyword evidence="5" id="KW-0418">Kinase</keyword>
<dbReference type="Pfam" id="PF00512">
    <property type="entry name" value="HisKA"/>
    <property type="match status" value="1"/>
</dbReference>
<feature type="compositionally biased region" description="Low complexity" evidence="7">
    <location>
        <begin position="1100"/>
        <end position="1109"/>
    </location>
</feature>
<dbReference type="Gene3D" id="3.40.50.2300">
    <property type="match status" value="1"/>
</dbReference>
<feature type="domain" description="Response regulatory" evidence="9">
    <location>
        <begin position="1156"/>
        <end position="1290"/>
    </location>
</feature>
<dbReference type="PANTHER" id="PTHR43047">
    <property type="entry name" value="TWO-COMPONENT HISTIDINE PROTEIN KINASE"/>
    <property type="match status" value="1"/>
</dbReference>
<feature type="region of interest" description="Disordered" evidence="7">
    <location>
        <begin position="1041"/>
        <end position="1155"/>
    </location>
</feature>
<dbReference type="GO" id="GO:0009927">
    <property type="term" value="F:histidine phosphotransfer kinase activity"/>
    <property type="evidence" value="ECO:0007669"/>
    <property type="project" value="TreeGrafter"/>
</dbReference>
<evidence type="ECO:0000256" key="2">
    <source>
        <dbReference type="ARBA" id="ARBA00012438"/>
    </source>
</evidence>
<organism evidence="10 11">
    <name type="scientific">Friedmanniomyces endolithicus</name>
    <dbReference type="NCBI Taxonomy" id="329885"/>
    <lineage>
        <taxon>Eukaryota</taxon>
        <taxon>Fungi</taxon>
        <taxon>Dikarya</taxon>
        <taxon>Ascomycota</taxon>
        <taxon>Pezizomycotina</taxon>
        <taxon>Dothideomycetes</taxon>
        <taxon>Dothideomycetidae</taxon>
        <taxon>Mycosphaerellales</taxon>
        <taxon>Teratosphaeriaceae</taxon>
        <taxon>Friedmanniomyces</taxon>
    </lineage>
</organism>
<evidence type="ECO:0000256" key="3">
    <source>
        <dbReference type="ARBA" id="ARBA00022553"/>
    </source>
</evidence>
<feature type="compositionally biased region" description="Low complexity" evidence="7">
    <location>
        <begin position="288"/>
        <end position="313"/>
    </location>
</feature>
<gene>
    <name evidence="10" type="ORF">B0A54_01854</name>
</gene>
<feature type="compositionally biased region" description="Low complexity" evidence="7">
    <location>
        <begin position="735"/>
        <end position="744"/>
    </location>
</feature>
<dbReference type="Gene3D" id="1.10.287.130">
    <property type="match status" value="1"/>
</dbReference>
<dbReference type="EC" id="2.7.13.3" evidence="2"/>
<dbReference type="Pfam" id="PF01590">
    <property type="entry name" value="GAF"/>
    <property type="match status" value="1"/>
</dbReference>
<dbReference type="FunFam" id="3.30.450.40:FF:000083">
    <property type="entry name" value="Sensor histidine kinase/response regulator, putative (AFU_orthologue AFUA_4G00660)"/>
    <property type="match status" value="1"/>
</dbReference>
<dbReference type="EMBL" id="NAJP01000005">
    <property type="protein sequence ID" value="TKA47482.1"/>
    <property type="molecule type" value="Genomic_DNA"/>
</dbReference>
<dbReference type="GO" id="GO:0000155">
    <property type="term" value="F:phosphorelay sensor kinase activity"/>
    <property type="evidence" value="ECO:0007669"/>
    <property type="project" value="InterPro"/>
</dbReference>
<feature type="compositionally biased region" description="Pro residues" evidence="7">
    <location>
        <begin position="314"/>
        <end position="325"/>
    </location>
</feature>
<dbReference type="Gene3D" id="3.30.450.40">
    <property type="match status" value="1"/>
</dbReference>
<evidence type="ECO:0000256" key="6">
    <source>
        <dbReference type="PROSITE-ProRule" id="PRU00169"/>
    </source>
</evidence>
<feature type="domain" description="Histidine kinase" evidence="8">
    <location>
        <begin position="596"/>
        <end position="882"/>
    </location>
</feature>
<dbReference type="Pfam" id="PF00072">
    <property type="entry name" value="Response_reg"/>
    <property type="match status" value="1"/>
</dbReference>
<evidence type="ECO:0000259" key="9">
    <source>
        <dbReference type="PROSITE" id="PS50110"/>
    </source>
</evidence>
<accession>A0A4U0VFK1</accession>
<dbReference type="PROSITE" id="PS50109">
    <property type="entry name" value="HIS_KIN"/>
    <property type="match status" value="1"/>
</dbReference>